<evidence type="ECO:0000313" key="2">
    <source>
        <dbReference type="Proteomes" id="UP000298277"/>
    </source>
</evidence>
<reference evidence="1" key="1">
    <citation type="journal article" date="2019" name="PLoS Negl. Trop. Dis.">
        <title>Revisiting the worldwide diversity of Leptospira species in the environment.</title>
        <authorList>
            <person name="Vincent A.T."/>
            <person name="Schiettekatte O."/>
            <person name="Bourhy P."/>
            <person name="Veyrier F.J."/>
            <person name="Picardeau M."/>
        </authorList>
    </citation>
    <scope>NUCLEOTIDE SEQUENCE [LARGE SCALE GENOMIC DNA]</scope>
    <source>
        <strain evidence="1">201800299</strain>
    </source>
</reference>
<proteinExistence type="predicted"/>
<evidence type="ECO:0000313" key="1">
    <source>
        <dbReference type="EMBL" id="TGK29499.1"/>
    </source>
</evidence>
<protein>
    <submittedName>
        <fullName evidence="1">Uncharacterized protein</fullName>
    </submittedName>
</protein>
<name>A0A5F1YXW2_9LEPT</name>
<sequence>MQRRILRIGSWKTFSSLALRSVLFHPLKKKILYTRICMRILNLFTNCGEERNELASKNFGGLGNFDRFFFNFDLFDYVSSGPSATG</sequence>
<gene>
    <name evidence="1" type="ORF">EHQ17_16135</name>
</gene>
<dbReference type="Proteomes" id="UP000298277">
    <property type="component" value="Unassembled WGS sequence"/>
</dbReference>
<dbReference type="EMBL" id="RQFA01000072">
    <property type="protein sequence ID" value="TGK29499.1"/>
    <property type="molecule type" value="Genomic_DNA"/>
</dbReference>
<comment type="caution">
    <text evidence="1">The sequence shown here is derived from an EMBL/GenBank/DDBJ whole genome shotgun (WGS) entry which is preliminary data.</text>
</comment>
<organism evidence="1 2">
    <name type="scientific">Leptospira gomenensis</name>
    <dbReference type="NCBI Taxonomy" id="2484974"/>
    <lineage>
        <taxon>Bacteria</taxon>
        <taxon>Pseudomonadati</taxon>
        <taxon>Spirochaetota</taxon>
        <taxon>Spirochaetia</taxon>
        <taxon>Leptospirales</taxon>
        <taxon>Leptospiraceae</taxon>
        <taxon>Leptospira</taxon>
    </lineage>
</organism>
<dbReference type="AlphaFoldDB" id="A0A5F1YXW2"/>
<keyword evidence="2" id="KW-1185">Reference proteome</keyword>
<accession>A0A5F1YXW2</accession>